<evidence type="ECO:0008006" key="4">
    <source>
        <dbReference type="Google" id="ProtNLM"/>
    </source>
</evidence>
<reference evidence="2 3" key="1">
    <citation type="submission" date="2021-11" db="EMBL/GenBank/DDBJ databases">
        <authorList>
            <person name="Islam A."/>
            <person name="Islam S."/>
            <person name="Flora M.S."/>
            <person name="Rahman M."/>
            <person name="Ziaur R.M."/>
            <person name="Epstein J.H."/>
            <person name="Hassan M."/>
            <person name="Klassen M."/>
            <person name="Woodard K."/>
            <person name="Webb A."/>
            <person name="Webby R.J."/>
            <person name="El Zowalaty M.E."/>
        </authorList>
    </citation>
    <scope>NUCLEOTIDE SEQUENCE [LARGE SCALE GENOMIC DNA]</scope>
    <source>
        <strain evidence="2">Pbs1</strain>
    </source>
</reference>
<protein>
    <recommendedName>
        <fullName evidence="4">Kazal-like domain-containing protein</fullName>
    </recommendedName>
</protein>
<evidence type="ECO:0000256" key="1">
    <source>
        <dbReference type="SAM" id="SignalP"/>
    </source>
</evidence>
<evidence type="ECO:0000313" key="2">
    <source>
        <dbReference type="EMBL" id="CAH0516614.1"/>
    </source>
</evidence>
<organism evidence="2 3">
    <name type="scientific">Peronospora belbahrii</name>
    <dbReference type="NCBI Taxonomy" id="622444"/>
    <lineage>
        <taxon>Eukaryota</taxon>
        <taxon>Sar</taxon>
        <taxon>Stramenopiles</taxon>
        <taxon>Oomycota</taxon>
        <taxon>Peronosporomycetes</taxon>
        <taxon>Peronosporales</taxon>
        <taxon>Peronosporaceae</taxon>
        <taxon>Peronospora</taxon>
    </lineage>
</organism>
<evidence type="ECO:0000313" key="3">
    <source>
        <dbReference type="Proteomes" id="UP001158986"/>
    </source>
</evidence>
<dbReference type="InterPro" id="IPR036058">
    <property type="entry name" value="Kazal_dom_sf"/>
</dbReference>
<sequence length="132" mass="14890">MEKVNSVMIATIVLVAICFVQVESALEEKILRVVSKVHADPNVFVSVEEKRAKRHGNCVDTGAVDDNPVCASNGKQYMNKDVFEFHKCIIQARFGEIIEIVDMEVCKNAKKEDIDVPDIDYMLKTEVCERVD</sequence>
<keyword evidence="1" id="KW-0732">Signal</keyword>
<name>A0ABN8CVG1_9STRA</name>
<dbReference type="SUPFAM" id="SSF100895">
    <property type="entry name" value="Kazal-type serine protease inhibitors"/>
    <property type="match status" value="1"/>
</dbReference>
<dbReference type="Gene3D" id="3.30.60.30">
    <property type="match status" value="1"/>
</dbReference>
<feature type="signal peptide" evidence="1">
    <location>
        <begin position="1"/>
        <end position="24"/>
    </location>
</feature>
<dbReference type="Proteomes" id="UP001158986">
    <property type="component" value="Unassembled WGS sequence"/>
</dbReference>
<dbReference type="EMBL" id="CAKLCB010000181">
    <property type="protein sequence ID" value="CAH0516614.1"/>
    <property type="molecule type" value="Genomic_DNA"/>
</dbReference>
<keyword evidence="3" id="KW-1185">Reference proteome</keyword>
<gene>
    <name evidence="2" type="ORF">PBS001_LOCUS3270</name>
</gene>
<feature type="chain" id="PRO_5047474648" description="Kazal-like domain-containing protein" evidence="1">
    <location>
        <begin position="25"/>
        <end position="132"/>
    </location>
</feature>
<proteinExistence type="predicted"/>
<comment type="caution">
    <text evidence="2">The sequence shown here is derived from an EMBL/GenBank/DDBJ whole genome shotgun (WGS) entry which is preliminary data.</text>
</comment>
<accession>A0ABN8CVG1</accession>